<name>A0A1V9EA66_9BACT</name>
<keyword evidence="3" id="KW-1185">Reference proteome</keyword>
<reference evidence="3" key="1">
    <citation type="submission" date="2016-04" db="EMBL/GenBank/DDBJ databases">
        <authorList>
            <person name="Chen L."/>
            <person name="Zhuang W."/>
            <person name="Wang G."/>
        </authorList>
    </citation>
    <scope>NUCLEOTIDE SEQUENCE [LARGE SCALE GENOMIC DNA]</scope>
    <source>
        <strain evidence="3">17621</strain>
    </source>
</reference>
<proteinExistence type="predicted"/>
<evidence type="ECO:0000313" key="2">
    <source>
        <dbReference type="EMBL" id="OQP42982.1"/>
    </source>
</evidence>
<comment type="caution">
    <text evidence="2">The sequence shown here is derived from an EMBL/GenBank/DDBJ whole genome shotgun (WGS) entry which is preliminary data.</text>
</comment>
<organism evidence="2 3">
    <name type="scientific">Niastella yeongjuensis</name>
    <dbReference type="NCBI Taxonomy" id="354355"/>
    <lineage>
        <taxon>Bacteria</taxon>
        <taxon>Pseudomonadati</taxon>
        <taxon>Bacteroidota</taxon>
        <taxon>Chitinophagia</taxon>
        <taxon>Chitinophagales</taxon>
        <taxon>Chitinophagaceae</taxon>
        <taxon>Niastella</taxon>
    </lineage>
</organism>
<evidence type="ECO:0008006" key="4">
    <source>
        <dbReference type="Google" id="ProtNLM"/>
    </source>
</evidence>
<dbReference type="OrthoDB" id="638836at2"/>
<dbReference type="AlphaFoldDB" id="A0A1V9EA66"/>
<evidence type="ECO:0000256" key="1">
    <source>
        <dbReference type="SAM" id="SignalP"/>
    </source>
</evidence>
<sequence>MRRLYLINAIKVMLFLFALPATMWAQDEKFSYGRPAYWRPYDKTGINVFETTKENLIPYDGMRIRLGAGFTQQFQNLKHENDGAANFETSNRLYPLAPGFMTAQANLNIDVQLAEGIRLNVTTYLSSRHHNEAWVKGGYIQFDKLPFKGKIWDDIMKVTTIKVGHMEVNYGDAHFRRSDGGQTLYNPFMESYIMDAYATEIGGEVYVQKNGLFGMVGVTNGMIKGNVDSAVKSPVDDNVKRKPSLILKGGIDKKISDDIRVRLTGSFYHNSNSAASGLTLYGGDRSGSNYQNVMENAPANAALPASTAIAFSGRLNPGFSKKVDAYMINGFLKVQGLEVFGTYENAQGRAKTETAVRLMQQYAGDVVYRFGNQENLFAGVRYNKAWGQLSGFADDINVDRWAGAAGWFVTKNVLLKGEYVVQKYNAFPVGDYRSSGKFNGYVIEAVVGF</sequence>
<protein>
    <recommendedName>
        <fullName evidence="4">Porin</fullName>
    </recommendedName>
</protein>
<dbReference type="RefSeq" id="WP_081203394.1">
    <property type="nucleotide sequence ID" value="NZ_FOCZ01000005.1"/>
</dbReference>
<dbReference type="STRING" id="354355.SAMN05660816_03188"/>
<dbReference type="EMBL" id="LVXG01000056">
    <property type="protein sequence ID" value="OQP42982.1"/>
    <property type="molecule type" value="Genomic_DNA"/>
</dbReference>
<feature type="signal peptide" evidence="1">
    <location>
        <begin position="1"/>
        <end position="25"/>
    </location>
</feature>
<accession>A0A1V9EA66</accession>
<evidence type="ECO:0000313" key="3">
    <source>
        <dbReference type="Proteomes" id="UP000192610"/>
    </source>
</evidence>
<gene>
    <name evidence="2" type="ORF">A4H97_12600</name>
</gene>
<dbReference type="Proteomes" id="UP000192610">
    <property type="component" value="Unassembled WGS sequence"/>
</dbReference>
<dbReference type="SUPFAM" id="SSF56935">
    <property type="entry name" value="Porins"/>
    <property type="match status" value="1"/>
</dbReference>
<keyword evidence="1" id="KW-0732">Signal</keyword>
<feature type="chain" id="PRO_5010733443" description="Porin" evidence="1">
    <location>
        <begin position="26"/>
        <end position="449"/>
    </location>
</feature>